<dbReference type="PANTHER" id="PTHR48111">
    <property type="entry name" value="REGULATOR OF RPOS"/>
    <property type="match status" value="1"/>
</dbReference>
<dbReference type="InterPro" id="IPR001867">
    <property type="entry name" value="OmpR/PhoB-type_DNA-bd"/>
</dbReference>
<gene>
    <name evidence="10" type="ORF">BBOMB_0676</name>
</gene>
<dbReference type="SMART" id="SM00448">
    <property type="entry name" value="REC"/>
    <property type="match status" value="1"/>
</dbReference>
<evidence type="ECO:0000256" key="5">
    <source>
        <dbReference type="ARBA" id="ARBA00023163"/>
    </source>
</evidence>
<dbReference type="PROSITE" id="PS51755">
    <property type="entry name" value="OMPR_PHOB"/>
    <property type="match status" value="1"/>
</dbReference>
<proteinExistence type="predicted"/>
<feature type="domain" description="OmpR/PhoB-type" evidence="9">
    <location>
        <begin position="132"/>
        <end position="240"/>
    </location>
</feature>
<dbReference type="FunFam" id="1.10.10.10:FF:000005">
    <property type="entry name" value="Two-component system response regulator"/>
    <property type="match status" value="1"/>
</dbReference>
<evidence type="ECO:0000256" key="1">
    <source>
        <dbReference type="ARBA" id="ARBA00022553"/>
    </source>
</evidence>
<dbReference type="InterPro" id="IPR036388">
    <property type="entry name" value="WH-like_DNA-bd_sf"/>
</dbReference>
<dbReference type="GO" id="GO:0000976">
    <property type="term" value="F:transcription cis-regulatory region binding"/>
    <property type="evidence" value="ECO:0007669"/>
    <property type="project" value="TreeGrafter"/>
</dbReference>
<feature type="domain" description="Response regulatory" evidence="8">
    <location>
        <begin position="8"/>
        <end position="122"/>
    </location>
</feature>
<keyword evidence="1 6" id="KW-0597">Phosphoprotein</keyword>
<dbReference type="PROSITE" id="PS50110">
    <property type="entry name" value="RESPONSE_REGULATORY"/>
    <property type="match status" value="1"/>
</dbReference>
<dbReference type="STRING" id="1341695.BBOMB_0676"/>
<dbReference type="InterPro" id="IPR016032">
    <property type="entry name" value="Sig_transdc_resp-reg_C-effctor"/>
</dbReference>
<evidence type="ECO:0000259" key="9">
    <source>
        <dbReference type="PROSITE" id="PS51755"/>
    </source>
</evidence>
<reference evidence="10 11" key="1">
    <citation type="journal article" date="2014" name="Appl. Environ. Microbiol.">
        <title>Genomic encyclopedia of type strains of the genus Bifidobacterium.</title>
        <authorList>
            <person name="Milani C."/>
            <person name="Lugli G.A."/>
            <person name="Duranti S."/>
            <person name="Turroni F."/>
            <person name="Bottacini F."/>
            <person name="Mangifesta M."/>
            <person name="Sanchez B."/>
            <person name="Viappiani A."/>
            <person name="Mancabelli L."/>
            <person name="Taminiau B."/>
            <person name="Delcenserie V."/>
            <person name="Barrangou R."/>
            <person name="Margolles A."/>
            <person name="van Sinderen D."/>
            <person name="Ventura M."/>
        </authorList>
    </citation>
    <scope>NUCLEOTIDE SEQUENCE [LARGE SCALE GENOMIC DNA]</scope>
    <source>
        <strain evidence="10 11">DSM 19703</strain>
    </source>
</reference>
<dbReference type="InterPro" id="IPR001789">
    <property type="entry name" value="Sig_transdc_resp-reg_receiver"/>
</dbReference>
<feature type="DNA-binding region" description="OmpR/PhoB-type" evidence="7">
    <location>
        <begin position="132"/>
        <end position="240"/>
    </location>
</feature>
<evidence type="ECO:0000259" key="8">
    <source>
        <dbReference type="PROSITE" id="PS50110"/>
    </source>
</evidence>
<keyword evidence="10" id="KW-0456">Lyase</keyword>
<dbReference type="Gene3D" id="1.10.10.10">
    <property type="entry name" value="Winged helix-like DNA-binding domain superfamily/Winged helix DNA-binding domain"/>
    <property type="match status" value="1"/>
</dbReference>
<evidence type="ECO:0000256" key="2">
    <source>
        <dbReference type="ARBA" id="ARBA00023012"/>
    </source>
</evidence>
<sequence length="244" mass="27143">MTKPIEASIVVVDDEPSIRDLLVASLHFSGFEVATAASGSEAIEVIEKVQPDLIILDVMLPDIDGFTVTRRIRQEGIEAPVLFLTARDDTQDKVMGLTVGGDDYVTKPFSLEEVVARIRAILRRTHEQEDNNPVISVGDLEINEDSHDVTRAGQPVDLSPTEYKLLRYLMDNEGRVLSKAQILDHVWQYDWGGDAAIVESYISYLRKKVDGVTVRGADGNMHKVAPLIETKRGIGYMIREPKKA</sequence>
<comment type="caution">
    <text evidence="10">The sequence shown here is derived from an EMBL/GenBank/DDBJ whole genome shotgun (WGS) entry which is preliminary data.</text>
</comment>
<keyword evidence="3" id="KW-0805">Transcription regulation</keyword>
<keyword evidence="5" id="KW-0804">Transcription</keyword>
<dbReference type="GO" id="GO:0006355">
    <property type="term" value="P:regulation of DNA-templated transcription"/>
    <property type="evidence" value="ECO:0007669"/>
    <property type="project" value="InterPro"/>
</dbReference>
<evidence type="ECO:0000256" key="3">
    <source>
        <dbReference type="ARBA" id="ARBA00023015"/>
    </source>
</evidence>
<dbReference type="CDD" id="cd17615">
    <property type="entry name" value="REC_OmpR_MtPhoP-like"/>
    <property type="match status" value="1"/>
</dbReference>
<dbReference type="PANTHER" id="PTHR48111:SF28">
    <property type="entry name" value="TRANSCRIPTIONAL REGULATORY PROTEIN TCRX-RELATED"/>
    <property type="match status" value="1"/>
</dbReference>
<keyword evidence="11" id="KW-1185">Reference proteome</keyword>
<feature type="modified residue" description="4-aspartylphosphate" evidence="6">
    <location>
        <position position="57"/>
    </location>
</feature>
<evidence type="ECO:0000313" key="11">
    <source>
        <dbReference type="Proteomes" id="UP000028730"/>
    </source>
</evidence>
<organism evidence="10 11">
    <name type="scientific">Bifidobacterium bombi DSM 19703</name>
    <dbReference type="NCBI Taxonomy" id="1341695"/>
    <lineage>
        <taxon>Bacteria</taxon>
        <taxon>Bacillati</taxon>
        <taxon>Actinomycetota</taxon>
        <taxon>Actinomycetes</taxon>
        <taxon>Bifidobacteriales</taxon>
        <taxon>Bifidobacteriaceae</taxon>
        <taxon>Bifidobacterium</taxon>
    </lineage>
</organism>
<dbReference type="FunFam" id="3.40.50.2300:FF:000001">
    <property type="entry name" value="DNA-binding response regulator PhoB"/>
    <property type="match status" value="1"/>
</dbReference>
<dbReference type="InterPro" id="IPR039420">
    <property type="entry name" value="WalR-like"/>
</dbReference>
<evidence type="ECO:0000256" key="6">
    <source>
        <dbReference type="PROSITE-ProRule" id="PRU00169"/>
    </source>
</evidence>
<dbReference type="GO" id="GO:0004016">
    <property type="term" value="F:adenylate cyclase activity"/>
    <property type="evidence" value="ECO:0007669"/>
    <property type="project" value="UniProtKB-EC"/>
</dbReference>
<dbReference type="SUPFAM" id="SSF46894">
    <property type="entry name" value="C-terminal effector domain of the bipartite response regulators"/>
    <property type="match status" value="1"/>
</dbReference>
<accession>A0A080N672</accession>
<dbReference type="SUPFAM" id="SSF52172">
    <property type="entry name" value="CheY-like"/>
    <property type="match status" value="1"/>
</dbReference>
<dbReference type="Pfam" id="PF00486">
    <property type="entry name" value="Trans_reg_C"/>
    <property type="match status" value="1"/>
</dbReference>
<dbReference type="EMBL" id="ATLK01000001">
    <property type="protein sequence ID" value="KFF31329.1"/>
    <property type="molecule type" value="Genomic_DNA"/>
</dbReference>
<dbReference type="GO" id="GO:0032993">
    <property type="term" value="C:protein-DNA complex"/>
    <property type="evidence" value="ECO:0007669"/>
    <property type="project" value="TreeGrafter"/>
</dbReference>
<dbReference type="Proteomes" id="UP000028730">
    <property type="component" value="Unassembled WGS sequence"/>
</dbReference>
<name>A0A080N672_9BIFI</name>
<dbReference type="InterPro" id="IPR011006">
    <property type="entry name" value="CheY-like_superfamily"/>
</dbReference>
<dbReference type="GO" id="GO:0000156">
    <property type="term" value="F:phosphorelay response regulator activity"/>
    <property type="evidence" value="ECO:0007669"/>
    <property type="project" value="TreeGrafter"/>
</dbReference>
<evidence type="ECO:0000256" key="4">
    <source>
        <dbReference type="ARBA" id="ARBA00023125"/>
    </source>
</evidence>
<keyword evidence="4 7" id="KW-0238">DNA-binding</keyword>
<dbReference type="Gene3D" id="6.10.250.690">
    <property type="match status" value="1"/>
</dbReference>
<dbReference type="RefSeq" id="WP_044087184.1">
    <property type="nucleotide sequence ID" value="NZ_ATLK01000001.1"/>
</dbReference>
<dbReference type="EC" id="4.6.1.1" evidence="10"/>
<dbReference type="AlphaFoldDB" id="A0A080N672"/>
<evidence type="ECO:0000313" key="10">
    <source>
        <dbReference type="EMBL" id="KFF31329.1"/>
    </source>
</evidence>
<dbReference type="Gene3D" id="3.40.50.2300">
    <property type="match status" value="1"/>
</dbReference>
<protein>
    <submittedName>
        <fullName evidence="10">Two-component response regulator</fullName>
        <ecNumber evidence="10">4.6.1.1</ecNumber>
    </submittedName>
</protein>
<dbReference type="eggNOG" id="COG0745">
    <property type="taxonomic scope" value="Bacteria"/>
</dbReference>
<dbReference type="Pfam" id="PF00072">
    <property type="entry name" value="Response_reg"/>
    <property type="match status" value="1"/>
</dbReference>
<dbReference type="SMART" id="SM00862">
    <property type="entry name" value="Trans_reg_C"/>
    <property type="match status" value="1"/>
</dbReference>
<keyword evidence="2" id="KW-0902">Two-component regulatory system</keyword>
<dbReference type="GO" id="GO:0005829">
    <property type="term" value="C:cytosol"/>
    <property type="evidence" value="ECO:0007669"/>
    <property type="project" value="TreeGrafter"/>
</dbReference>
<dbReference type="OrthoDB" id="9802426at2"/>
<evidence type="ECO:0000256" key="7">
    <source>
        <dbReference type="PROSITE-ProRule" id="PRU01091"/>
    </source>
</evidence>
<dbReference type="CDD" id="cd00383">
    <property type="entry name" value="trans_reg_C"/>
    <property type="match status" value="1"/>
</dbReference>